<dbReference type="EMBL" id="DF933813">
    <property type="protein sequence ID" value="GAM35751.1"/>
    <property type="molecule type" value="Genomic_DNA"/>
</dbReference>
<feature type="domain" description="SIS" evidence="2">
    <location>
        <begin position="53"/>
        <end position="203"/>
    </location>
</feature>
<dbReference type="PANTHER" id="PTHR38418">
    <property type="entry name" value="SUGAR ISOMERASE, KPSF/GUTQ (AFU_ORTHOLOGUE AFUA_6G08860)"/>
    <property type="match status" value="1"/>
</dbReference>
<dbReference type="InterPro" id="IPR046348">
    <property type="entry name" value="SIS_dom_sf"/>
</dbReference>
<dbReference type="GO" id="GO:1901135">
    <property type="term" value="P:carbohydrate derivative metabolic process"/>
    <property type="evidence" value="ECO:0007669"/>
    <property type="project" value="InterPro"/>
</dbReference>
<dbReference type="PROSITE" id="PS51464">
    <property type="entry name" value="SIS"/>
    <property type="match status" value="1"/>
</dbReference>
<dbReference type="GO" id="GO:0097367">
    <property type="term" value="F:carbohydrate derivative binding"/>
    <property type="evidence" value="ECO:0007669"/>
    <property type="project" value="InterPro"/>
</dbReference>
<name>A0A6V8H882_TALPI</name>
<proteinExistence type="predicted"/>
<dbReference type="AlphaFoldDB" id="A0A6V8H882"/>
<evidence type="ECO:0000313" key="3">
    <source>
        <dbReference type="EMBL" id="GAM35751.1"/>
    </source>
</evidence>
<evidence type="ECO:0000259" key="2">
    <source>
        <dbReference type="PROSITE" id="PS51464"/>
    </source>
</evidence>
<feature type="region of interest" description="Disordered" evidence="1">
    <location>
        <begin position="451"/>
        <end position="472"/>
    </location>
</feature>
<gene>
    <name evidence="3" type="ORF">TCE0_017f04318</name>
</gene>
<evidence type="ECO:0000256" key="1">
    <source>
        <dbReference type="SAM" id="MobiDB-lite"/>
    </source>
</evidence>
<sequence>MSFPYTSGDTDGDALSTALHVITTERDALTHLEYLYRTNELAAKNLSRAVSQLVHTIHRGGKLVVCGVGKSGKIGRKLEATMNSVGIHSVFLHPTEALHGDLGVIRSIDTLLLISFSGRTAELLLMLPHIPPTVPLIAITAHTHPSTCPLLSFNSPDMTILLPAPLHIDEESSFGLSAPTSSTTVALALGDALALATAQKLHNAPGQGPAEVFKGYHPGGAIGAAAATAAAINSAISTPSTSMTTSPSLVSLEDAGMKLSLDDNQPTNSSIDDDGGGGGPICASPHFVPIDCIPTVLPSRHPSSSTDITNKNDEEIHILDILLSAIQNPSSKSWVKLSPTSIIPPRLLRSCTTTHKVDSLVSALQSRGECVSIDASKWMSIRASTSIASAKVVLEETMGIGEMMLSSPPPPPPHHQPSSGGDDEEERRNIVISVVDDADPSRILGFVAGEDVHPSLFSPPSSSPANVSETTT</sequence>
<feature type="compositionally biased region" description="Low complexity" evidence="1">
    <location>
        <begin position="454"/>
        <end position="464"/>
    </location>
</feature>
<dbReference type="InterPro" id="IPR001347">
    <property type="entry name" value="SIS_dom"/>
</dbReference>
<keyword evidence="4" id="KW-1185">Reference proteome</keyword>
<feature type="region of interest" description="Disordered" evidence="1">
    <location>
        <begin position="402"/>
        <end position="435"/>
    </location>
</feature>
<comment type="caution">
    <text evidence="3">The sequence shown here is derived from an EMBL/GenBank/DDBJ whole genome shotgun (WGS) entry which is preliminary data.</text>
</comment>
<dbReference type="SUPFAM" id="SSF53697">
    <property type="entry name" value="SIS domain"/>
    <property type="match status" value="1"/>
</dbReference>
<dbReference type="Pfam" id="PF01380">
    <property type="entry name" value="SIS"/>
    <property type="match status" value="1"/>
</dbReference>
<organism evidence="3 4">
    <name type="scientific">Talaromyces pinophilus</name>
    <name type="common">Penicillium pinophilum</name>
    <dbReference type="NCBI Taxonomy" id="128442"/>
    <lineage>
        <taxon>Eukaryota</taxon>
        <taxon>Fungi</taxon>
        <taxon>Dikarya</taxon>
        <taxon>Ascomycota</taxon>
        <taxon>Pezizomycotina</taxon>
        <taxon>Eurotiomycetes</taxon>
        <taxon>Eurotiomycetidae</taxon>
        <taxon>Eurotiales</taxon>
        <taxon>Trichocomaceae</taxon>
        <taxon>Talaromyces</taxon>
        <taxon>Talaromyces sect. Talaromyces</taxon>
    </lineage>
</organism>
<accession>A0A6V8H882</accession>
<reference evidence="4" key="1">
    <citation type="journal article" date="2015" name="Genome Announc.">
        <title>Draft genome sequence of Talaromyces cellulolyticus strain Y-94, a source of lignocellulosic biomass-degrading enzymes.</title>
        <authorList>
            <person name="Fujii T."/>
            <person name="Koike H."/>
            <person name="Sawayama S."/>
            <person name="Yano S."/>
            <person name="Inoue H."/>
        </authorList>
    </citation>
    <scope>NUCLEOTIDE SEQUENCE [LARGE SCALE GENOMIC DNA]</scope>
    <source>
        <strain evidence="4">Y-94</strain>
    </source>
</reference>
<protein>
    <recommendedName>
        <fullName evidence="2">SIS domain-containing protein</fullName>
    </recommendedName>
</protein>
<dbReference type="Gene3D" id="3.40.50.10490">
    <property type="entry name" value="Glucose-6-phosphate isomerase like protein, domain 1"/>
    <property type="match status" value="1"/>
</dbReference>
<evidence type="ECO:0000313" key="4">
    <source>
        <dbReference type="Proteomes" id="UP000053095"/>
    </source>
</evidence>
<dbReference type="PANTHER" id="PTHR38418:SF2">
    <property type="entry name" value="SUGAR ISOMERASE, KPSF_GUTQ (AFU_ORTHOLOGUE AFUA_6G08860)"/>
    <property type="match status" value="1"/>
</dbReference>
<dbReference type="Proteomes" id="UP000053095">
    <property type="component" value="Unassembled WGS sequence"/>
</dbReference>